<dbReference type="Gene3D" id="1.10.20.140">
    <property type="match status" value="1"/>
</dbReference>
<evidence type="ECO:0000256" key="6">
    <source>
        <dbReference type="ARBA" id="ARBA00022741"/>
    </source>
</evidence>
<evidence type="ECO:0000256" key="12">
    <source>
        <dbReference type="RuleBase" id="RU003784"/>
    </source>
</evidence>
<dbReference type="Pfam" id="PF01715">
    <property type="entry name" value="IPPT"/>
    <property type="match status" value="1"/>
</dbReference>
<evidence type="ECO:0000256" key="13">
    <source>
        <dbReference type="RuleBase" id="RU003785"/>
    </source>
</evidence>
<dbReference type="OrthoDB" id="9776390at2"/>
<proteinExistence type="inferred from homology"/>
<dbReference type="Gene3D" id="3.40.50.300">
    <property type="entry name" value="P-loop containing nucleotide triphosphate hydrolases"/>
    <property type="match status" value="1"/>
</dbReference>
<sequence>MKTLFVIVGPTGVGKTSLCLKVAEHLNTVIINADSRQVFKEIPVGTAAPTKDERKSIRHFFVGNLHINEYYNASKYEQDVLKLLNILFKYKDNVIMSGGSMMYVDAVCKGIDDIPSVDDNIRKTLQERFDKEGLSGISKELALLDPDYYAIVDKNNHKRIIHALEICLSTGKPYSSFRKNTTKERPFRIIKIGLNMDRQRLYERIDLRVEQMIHDGLIQEALNVYEYKNLNALNTVGYKETFEYLDGLCTLDNAIFRIKSNTHKYCRKQLTWFRRDPNIHWFSPDNIEEIINYINTFI</sequence>
<feature type="region of interest" description="Interaction with substrate tRNA" evidence="10">
    <location>
        <begin position="34"/>
        <end position="37"/>
    </location>
</feature>
<dbReference type="SUPFAM" id="SSF52540">
    <property type="entry name" value="P-loop containing nucleoside triphosphate hydrolases"/>
    <property type="match status" value="2"/>
</dbReference>
<dbReference type="EC" id="2.5.1.75" evidence="10"/>
<gene>
    <name evidence="10" type="primary">miaA</name>
    <name evidence="14" type="ORF">ACU52_07545</name>
</gene>
<dbReference type="RefSeq" id="WP_053398344.1">
    <property type="nucleotide sequence ID" value="NZ_LFQU01000012.1"/>
</dbReference>
<feature type="binding site" evidence="10">
    <location>
        <begin position="9"/>
        <end position="16"/>
    </location>
    <ligand>
        <name>ATP</name>
        <dbReference type="ChEBI" id="CHEBI:30616"/>
    </ligand>
</feature>
<keyword evidence="15" id="KW-1185">Reference proteome</keyword>
<dbReference type="NCBIfam" id="TIGR00174">
    <property type="entry name" value="miaA"/>
    <property type="match status" value="1"/>
</dbReference>
<organism evidence="14 15">
    <name type="scientific">Xylanibacter rarus</name>
    <dbReference type="NCBI Taxonomy" id="1676614"/>
    <lineage>
        <taxon>Bacteria</taxon>
        <taxon>Pseudomonadati</taxon>
        <taxon>Bacteroidota</taxon>
        <taxon>Bacteroidia</taxon>
        <taxon>Bacteroidales</taxon>
        <taxon>Prevotellaceae</taxon>
        <taxon>Xylanibacter</taxon>
    </lineage>
</organism>
<protein>
    <recommendedName>
        <fullName evidence="10">tRNA dimethylallyltransferase</fullName>
        <ecNumber evidence="10">2.5.1.75</ecNumber>
    </recommendedName>
    <alternativeName>
        <fullName evidence="10">Dimethylallyl diphosphate:tRNA dimethylallyltransferase</fullName>
        <shortName evidence="10">DMAPP:tRNA dimethylallyltransferase</shortName>
        <shortName evidence="10">DMATase</shortName>
    </alternativeName>
    <alternativeName>
        <fullName evidence="10">Isopentenyl-diphosphate:tRNA isopentenyltransferase</fullName>
        <shortName evidence="10">IPP transferase</shortName>
        <shortName evidence="10">IPPT</shortName>
        <shortName evidence="10">IPTase</shortName>
    </alternativeName>
</protein>
<keyword evidence="4 10" id="KW-0808">Transferase</keyword>
<comment type="caution">
    <text evidence="10">Lacks conserved residue(s) required for the propagation of feature annotation.</text>
</comment>
<evidence type="ECO:0000256" key="1">
    <source>
        <dbReference type="ARBA" id="ARBA00001946"/>
    </source>
</evidence>
<accession>A0A8E1UR10</accession>
<dbReference type="PANTHER" id="PTHR11088">
    <property type="entry name" value="TRNA DIMETHYLALLYLTRANSFERASE"/>
    <property type="match status" value="1"/>
</dbReference>
<evidence type="ECO:0000313" key="14">
    <source>
        <dbReference type="EMBL" id="KOO68524.1"/>
    </source>
</evidence>
<comment type="similarity">
    <text evidence="3 10 13">Belongs to the IPP transferase family.</text>
</comment>
<evidence type="ECO:0000313" key="15">
    <source>
        <dbReference type="Proteomes" id="UP000036951"/>
    </source>
</evidence>
<dbReference type="GO" id="GO:0052381">
    <property type="term" value="F:tRNA dimethylallyltransferase activity"/>
    <property type="evidence" value="ECO:0007669"/>
    <property type="project" value="UniProtKB-UniRule"/>
</dbReference>
<dbReference type="HAMAP" id="MF_00185">
    <property type="entry name" value="IPP_trans"/>
    <property type="match status" value="1"/>
</dbReference>
<evidence type="ECO:0000256" key="9">
    <source>
        <dbReference type="ARBA" id="ARBA00049563"/>
    </source>
</evidence>
<comment type="catalytic activity">
    <reaction evidence="9 10 11">
        <text>adenosine(37) in tRNA + dimethylallyl diphosphate = N(6)-dimethylallyladenosine(37) in tRNA + diphosphate</text>
        <dbReference type="Rhea" id="RHEA:26482"/>
        <dbReference type="Rhea" id="RHEA-COMP:10162"/>
        <dbReference type="Rhea" id="RHEA-COMP:10375"/>
        <dbReference type="ChEBI" id="CHEBI:33019"/>
        <dbReference type="ChEBI" id="CHEBI:57623"/>
        <dbReference type="ChEBI" id="CHEBI:74411"/>
        <dbReference type="ChEBI" id="CHEBI:74415"/>
        <dbReference type="EC" id="2.5.1.75"/>
    </reaction>
</comment>
<dbReference type="PANTHER" id="PTHR11088:SF60">
    <property type="entry name" value="TRNA DIMETHYLALLYLTRANSFERASE"/>
    <property type="match status" value="1"/>
</dbReference>
<evidence type="ECO:0000256" key="11">
    <source>
        <dbReference type="RuleBase" id="RU003783"/>
    </source>
</evidence>
<evidence type="ECO:0000256" key="3">
    <source>
        <dbReference type="ARBA" id="ARBA00005842"/>
    </source>
</evidence>
<dbReference type="EMBL" id="LFQU01000012">
    <property type="protein sequence ID" value="KOO68524.1"/>
    <property type="molecule type" value="Genomic_DNA"/>
</dbReference>
<dbReference type="AlphaFoldDB" id="A0A8E1UR10"/>
<keyword evidence="7 10" id="KW-0067">ATP-binding</keyword>
<keyword evidence="8 10" id="KW-0460">Magnesium</keyword>
<comment type="cofactor">
    <cofactor evidence="1 10">
        <name>Mg(2+)</name>
        <dbReference type="ChEBI" id="CHEBI:18420"/>
    </cofactor>
</comment>
<dbReference type="Proteomes" id="UP000036951">
    <property type="component" value="Unassembled WGS sequence"/>
</dbReference>
<name>A0A8E1UR10_9BACT</name>
<evidence type="ECO:0000256" key="8">
    <source>
        <dbReference type="ARBA" id="ARBA00022842"/>
    </source>
</evidence>
<evidence type="ECO:0000256" key="10">
    <source>
        <dbReference type="HAMAP-Rule" id="MF_00185"/>
    </source>
</evidence>
<dbReference type="GO" id="GO:0006400">
    <property type="term" value="P:tRNA modification"/>
    <property type="evidence" value="ECO:0007669"/>
    <property type="project" value="TreeGrafter"/>
</dbReference>
<reference evidence="14 15" key="1">
    <citation type="submission" date="2015-06" db="EMBL/GenBank/DDBJ databases">
        <title>Prevotella sp. 109, sp. nov., a novel member of the family Prevotellaceae isolated from human faeces.</title>
        <authorList>
            <person name="Shkoporov A.N."/>
            <person name="Chaplin A.V."/>
            <person name="Kafarskaia L.I."/>
            <person name="Efimov B.A."/>
        </authorList>
    </citation>
    <scope>NUCLEOTIDE SEQUENCE [LARGE SCALE GENOMIC DNA]</scope>
    <source>
        <strain evidence="14 15">109</strain>
    </source>
</reference>
<dbReference type="InterPro" id="IPR018022">
    <property type="entry name" value="IPT"/>
</dbReference>
<evidence type="ECO:0000256" key="2">
    <source>
        <dbReference type="ARBA" id="ARBA00003213"/>
    </source>
</evidence>
<feature type="site" description="Interaction with substrate tRNA" evidence="10">
    <location>
        <position position="100"/>
    </location>
</feature>
<keyword evidence="5 10" id="KW-0819">tRNA processing</keyword>
<evidence type="ECO:0000256" key="7">
    <source>
        <dbReference type="ARBA" id="ARBA00022840"/>
    </source>
</evidence>
<comment type="subunit">
    <text evidence="10">Monomer.</text>
</comment>
<dbReference type="GO" id="GO:0005524">
    <property type="term" value="F:ATP binding"/>
    <property type="evidence" value="ECO:0007669"/>
    <property type="project" value="UniProtKB-UniRule"/>
</dbReference>
<comment type="function">
    <text evidence="2 10 12">Catalyzes the transfer of a dimethylallyl group onto the adenine at position 37 in tRNAs that read codons beginning with uridine, leading to the formation of N6-(dimethylallyl)adenosine (i(6)A).</text>
</comment>
<dbReference type="InterPro" id="IPR039657">
    <property type="entry name" value="Dimethylallyltransferase"/>
</dbReference>
<feature type="binding site" evidence="10">
    <location>
        <begin position="11"/>
        <end position="16"/>
    </location>
    <ligand>
        <name>substrate</name>
    </ligand>
</feature>
<feature type="site" description="Interaction with substrate tRNA" evidence="10">
    <location>
        <position position="122"/>
    </location>
</feature>
<keyword evidence="6 10" id="KW-0547">Nucleotide-binding</keyword>
<evidence type="ECO:0000256" key="5">
    <source>
        <dbReference type="ARBA" id="ARBA00022694"/>
    </source>
</evidence>
<dbReference type="InterPro" id="IPR027417">
    <property type="entry name" value="P-loop_NTPase"/>
</dbReference>
<evidence type="ECO:0000256" key="4">
    <source>
        <dbReference type="ARBA" id="ARBA00022679"/>
    </source>
</evidence>
<comment type="caution">
    <text evidence="14">The sequence shown here is derived from an EMBL/GenBank/DDBJ whole genome shotgun (WGS) entry which is preliminary data.</text>
</comment>